<dbReference type="EMBL" id="JACHHN010000003">
    <property type="protein sequence ID" value="MBB5190840.1"/>
    <property type="molecule type" value="Genomic_DNA"/>
</dbReference>
<comment type="caution">
    <text evidence="2">The sequence shown here is derived from an EMBL/GenBank/DDBJ whole genome shotgun (WGS) entry which is preliminary data.</text>
</comment>
<reference evidence="2 3" key="1">
    <citation type="submission" date="2020-08" db="EMBL/GenBank/DDBJ databases">
        <title>Genomic Encyclopedia of Type Strains, Phase IV (KMG-IV): sequencing the most valuable type-strain genomes for metagenomic binning, comparative biology and taxonomic classification.</title>
        <authorList>
            <person name="Goeker M."/>
        </authorList>
    </citation>
    <scope>NUCLEOTIDE SEQUENCE [LARGE SCALE GENOMIC DNA]</scope>
    <source>
        <strain evidence="2 3">DSM 18233</strain>
    </source>
</reference>
<dbReference type="Proteomes" id="UP000543030">
    <property type="component" value="Unassembled WGS sequence"/>
</dbReference>
<evidence type="ECO:0000313" key="2">
    <source>
        <dbReference type="EMBL" id="MBB5190840.1"/>
    </source>
</evidence>
<dbReference type="InterPro" id="IPR014917">
    <property type="entry name" value="DUF1800"/>
</dbReference>
<dbReference type="Pfam" id="PF08811">
    <property type="entry name" value="DUF1800"/>
    <property type="match status" value="1"/>
</dbReference>
<protein>
    <submittedName>
        <fullName evidence="2">Uncharacterized protein (DUF1800 family)</fullName>
    </submittedName>
</protein>
<keyword evidence="3" id="KW-1185">Reference proteome</keyword>
<organism evidence="2 3">
    <name type="scientific">Silvimonas terrae</name>
    <dbReference type="NCBI Taxonomy" id="300266"/>
    <lineage>
        <taxon>Bacteria</taxon>
        <taxon>Pseudomonadati</taxon>
        <taxon>Pseudomonadota</taxon>
        <taxon>Betaproteobacteria</taxon>
        <taxon>Neisseriales</taxon>
        <taxon>Chitinibacteraceae</taxon>
        <taxon>Silvimonas</taxon>
    </lineage>
</organism>
<feature type="chain" id="PRO_5033016792" evidence="1">
    <location>
        <begin position="25"/>
        <end position="507"/>
    </location>
</feature>
<name>A0A840REN3_9NEIS</name>
<gene>
    <name evidence="2" type="ORF">HNQ50_001563</name>
</gene>
<keyword evidence="1" id="KW-0732">Signal</keyword>
<evidence type="ECO:0000256" key="1">
    <source>
        <dbReference type="SAM" id="SignalP"/>
    </source>
</evidence>
<dbReference type="AlphaFoldDB" id="A0A840REN3"/>
<proteinExistence type="predicted"/>
<accession>A0A840REN3</accession>
<dbReference type="RefSeq" id="WP_184099263.1">
    <property type="nucleotide sequence ID" value="NZ_JACHHN010000003.1"/>
</dbReference>
<sequence length="507" mass="55454">MTRAALNVLLRLAVVAALPATCLAAPATQAQALYVLNRVAYGPAPGDVARVMASGVDRYLDDQLHPERTPLPTALQQQLGALQTTRLSQDELIRQFRAAAQAAKKDPEAGKQDRQDLYRQITEEAAEARLLQAVNSPNQLQEALVEFWFNHFNVFQGKGLDRALMASYEREAIRPYVLGKFRDLLGATAHHPAMLFYLDNWLSVAPGFTPRAALGQQAKASGLNENYARELMELHTLGVDGGYSQTDVTELARMLTGWTINPRQGGGEDAFYFDPRRHDTGTKHWLGQVVNNQGQREGELALDQLARAPATAHHISDQLARYFVADNPPPALVERMAQTFTRTDGDLREVMRTLLTSPEFTAGTGTRFKSPYRYVISSLRASGVPLINPRPVLRTLAQMGQPLYGWQTPDGYKVTDAAWLNQDALAKRAAFATALASGKLPLNKVPDGMDDASAVAQDRGGYNPLDAGQLYAVLGSSISDKTRSAIAQSPAKLQAALVLGSPDFMKY</sequence>
<evidence type="ECO:0000313" key="3">
    <source>
        <dbReference type="Proteomes" id="UP000543030"/>
    </source>
</evidence>
<feature type="signal peptide" evidence="1">
    <location>
        <begin position="1"/>
        <end position="24"/>
    </location>
</feature>